<sequence>MAKIVGINSVNYIDKRKLESKLSFKEGEKFFAKVCSSNKNTGEVILKLPNGWEFKAELSDAALKDNMEFMEGKVLKFKVEDFSNGKIQLSLPEEISNEELNSSLKNILGRLNLPGTQENVELLEKMIKHDITLDKDNIFLFKNLMFIKQRINQGTEEIDNLTNLFLMKCNINEGTEESEFIKSNLREFFTALNEIDNDVLLSLKENNLDVLSKDNIKSMVDLNEGTHIIEKSIEEILQGLRDCDENNKIYKSNEDLQFNTSQKVSSEVKQNLNIKDVNMEVYKEVNDLIESDEANDIKKEMEKFLLELNSGVEDIGDTKEKKSLPIVPDNLKDKISHGDSLNTKENPEVKENLKVSKEAINQLSSIIKDNSDIRENIVKKLDFQKEFNLNGKGTSNNLVESPVLNLADIEAMDISQSVKKILINSLAVKETIGGNINEIKKLIIELMNIKENVDETSQKSVMHSIKESINNLKVINSITDQYYYLDTPLNINNKKHDFKLIIKNNNKKGHEFDTKCIKIFASIKGPKIGCVDNFITINNTNMQIRICCNKKYMKSISNRKSELIESISLIGYTPTVIVEERKESTNLSNSAEFFQEQTFTMINQLV</sequence>
<reference evidence="1 2" key="1">
    <citation type="submission" date="2016-11" db="EMBL/GenBank/DDBJ databases">
        <authorList>
            <person name="Jaros S."/>
            <person name="Januszkiewicz K."/>
            <person name="Wedrychowicz H."/>
        </authorList>
    </citation>
    <scope>NUCLEOTIDE SEQUENCE [LARGE SCALE GENOMIC DNA]</scope>
    <source>
        <strain evidence="1 2">DSM 3090</strain>
    </source>
</reference>
<dbReference type="STRING" id="1121331.SAMN02745248_01321"/>
<evidence type="ECO:0000313" key="2">
    <source>
        <dbReference type="Proteomes" id="UP000183952"/>
    </source>
</evidence>
<name>A0A1M6N8P4_9CLOT</name>
<accession>A0A1M6N8P4</accession>
<dbReference type="RefSeq" id="WP_143146981.1">
    <property type="nucleotide sequence ID" value="NZ_FRAD01000009.1"/>
</dbReference>
<dbReference type="AlphaFoldDB" id="A0A1M6N8P4"/>
<gene>
    <name evidence="1" type="ORF">SAMN02745248_01321</name>
</gene>
<dbReference type="Proteomes" id="UP000183952">
    <property type="component" value="Unassembled WGS sequence"/>
</dbReference>
<dbReference type="OrthoDB" id="1936401at2"/>
<evidence type="ECO:0000313" key="1">
    <source>
        <dbReference type="EMBL" id="SHJ92115.1"/>
    </source>
</evidence>
<proteinExistence type="predicted"/>
<dbReference type="EMBL" id="FRAD01000009">
    <property type="protein sequence ID" value="SHJ92115.1"/>
    <property type="molecule type" value="Genomic_DNA"/>
</dbReference>
<keyword evidence="2" id="KW-1185">Reference proteome</keyword>
<evidence type="ECO:0008006" key="3">
    <source>
        <dbReference type="Google" id="ProtNLM"/>
    </source>
</evidence>
<protein>
    <recommendedName>
        <fullName evidence="3">Hook-length control protein FliK</fullName>
    </recommendedName>
</protein>
<organism evidence="1 2">
    <name type="scientific">Hathewaya proteolytica DSM 3090</name>
    <dbReference type="NCBI Taxonomy" id="1121331"/>
    <lineage>
        <taxon>Bacteria</taxon>
        <taxon>Bacillati</taxon>
        <taxon>Bacillota</taxon>
        <taxon>Clostridia</taxon>
        <taxon>Eubacteriales</taxon>
        <taxon>Clostridiaceae</taxon>
        <taxon>Hathewaya</taxon>
    </lineage>
</organism>